<sequence>MGADCRPGYQCAPDYKCVEACTEGPPTKAGEFCGSSTDCGRCGFCVSLGGEAKRCHMPCTADTQCPGGAPGACVLVPGKTVRVCRPG</sequence>
<evidence type="ECO:0000313" key="2">
    <source>
        <dbReference type="Proteomes" id="UP000028547"/>
    </source>
</evidence>
<organism evidence="1 2">
    <name type="scientific">Archangium violaceum Cb vi76</name>
    <dbReference type="NCBI Taxonomy" id="1406225"/>
    <lineage>
        <taxon>Bacteria</taxon>
        <taxon>Pseudomonadati</taxon>
        <taxon>Myxococcota</taxon>
        <taxon>Myxococcia</taxon>
        <taxon>Myxococcales</taxon>
        <taxon>Cystobacterineae</taxon>
        <taxon>Archangiaceae</taxon>
        <taxon>Archangium</taxon>
    </lineage>
</organism>
<name>A0A084SSF2_9BACT</name>
<protein>
    <submittedName>
        <fullName evidence="1">Uncharacterized protein</fullName>
    </submittedName>
</protein>
<dbReference type="Proteomes" id="UP000028547">
    <property type="component" value="Unassembled WGS sequence"/>
</dbReference>
<dbReference type="AlphaFoldDB" id="A0A084SSF2"/>
<proteinExistence type="predicted"/>
<comment type="caution">
    <text evidence="1">The sequence shown here is derived from an EMBL/GenBank/DDBJ whole genome shotgun (WGS) entry which is preliminary data.</text>
</comment>
<reference evidence="1 2" key="1">
    <citation type="submission" date="2014-07" db="EMBL/GenBank/DDBJ databases">
        <title>Draft Genome Sequence of Gephyronic Acid Producer, Cystobacter violaceus Strain Cb vi76.</title>
        <authorList>
            <person name="Stevens D.C."/>
            <person name="Young J."/>
            <person name="Carmichael R."/>
            <person name="Tan J."/>
            <person name="Taylor R.E."/>
        </authorList>
    </citation>
    <scope>NUCLEOTIDE SEQUENCE [LARGE SCALE GENOMIC DNA]</scope>
    <source>
        <strain evidence="1 2">Cb vi76</strain>
    </source>
</reference>
<gene>
    <name evidence="1" type="ORF">Q664_22300</name>
</gene>
<evidence type="ECO:0000313" key="1">
    <source>
        <dbReference type="EMBL" id="KFA91387.1"/>
    </source>
</evidence>
<accession>A0A084SSF2</accession>
<dbReference type="EMBL" id="JPMI01000144">
    <property type="protein sequence ID" value="KFA91387.1"/>
    <property type="molecule type" value="Genomic_DNA"/>
</dbReference>